<dbReference type="Gene3D" id="2.160.10.10">
    <property type="entry name" value="Hexapeptide repeat proteins"/>
    <property type="match status" value="1"/>
</dbReference>
<evidence type="ECO:0000256" key="1">
    <source>
        <dbReference type="ARBA" id="ARBA00007274"/>
    </source>
</evidence>
<keyword evidence="9" id="KW-1185">Reference proteome</keyword>
<dbReference type="GO" id="GO:0005737">
    <property type="term" value="C:cytoplasm"/>
    <property type="evidence" value="ECO:0007669"/>
    <property type="project" value="InterPro"/>
</dbReference>
<dbReference type="SUPFAM" id="SSF51161">
    <property type="entry name" value="Trimeric LpxA-like enzymes"/>
    <property type="match status" value="1"/>
</dbReference>
<dbReference type="PIRSF" id="PIRSF000441">
    <property type="entry name" value="CysE"/>
    <property type="match status" value="1"/>
</dbReference>
<keyword evidence="3 7" id="KW-0808">Transferase</keyword>
<dbReference type="InterPro" id="IPR053376">
    <property type="entry name" value="Serine_acetyltransferase"/>
</dbReference>
<comment type="catalytic activity">
    <reaction evidence="6 7">
        <text>L-serine + acetyl-CoA = O-acetyl-L-serine + CoA</text>
        <dbReference type="Rhea" id="RHEA:24560"/>
        <dbReference type="ChEBI" id="CHEBI:33384"/>
        <dbReference type="ChEBI" id="CHEBI:57287"/>
        <dbReference type="ChEBI" id="CHEBI:57288"/>
        <dbReference type="ChEBI" id="CHEBI:58340"/>
        <dbReference type="EC" id="2.3.1.30"/>
    </reaction>
</comment>
<organism evidence="8 9">
    <name type="scientific">Helicobacter cetorum (strain ATCC BAA-429 / MIT 00-7128)</name>
    <dbReference type="NCBI Taxonomy" id="182217"/>
    <lineage>
        <taxon>Bacteria</taxon>
        <taxon>Pseudomonadati</taxon>
        <taxon>Campylobacterota</taxon>
        <taxon>Epsilonproteobacteria</taxon>
        <taxon>Campylobacterales</taxon>
        <taxon>Helicobacteraceae</taxon>
        <taxon>Helicobacter</taxon>
    </lineage>
</organism>
<evidence type="ECO:0000256" key="7">
    <source>
        <dbReference type="PIRNR" id="PIRNR000441"/>
    </source>
</evidence>
<dbReference type="CDD" id="cd03354">
    <property type="entry name" value="LbH_SAT"/>
    <property type="match status" value="1"/>
</dbReference>
<dbReference type="InterPro" id="IPR042122">
    <property type="entry name" value="Ser_AcTrfase_N_sf"/>
</dbReference>
<name>I0ELG8_HELC0</name>
<dbReference type="InterPro" id="IPR018357">
    <property type="entry name" value="Hexapep_transf_CS"/>
</dbReference>
<dbReference type="eggNOG" id="COG1045">
    <property type="taxonomic scope" value="Bacteria"/>
</dbReference>
<evidence type="ECO:0000256" key="2">
    <source>
        <dbReference type="ARBA" id="ARBA00022605"/>
    </source>
</evidence>
<dbReference type="GO" id="GO:0006535">
    <property type="term" value="P:cysteine biosynthetic process from serine"/>
    <property type="evidence" value="ECO:0007669"/>
    <property type="project" value="InterPro"/>
</dbReference>
<dbReference type="EMBL" id="CP003479">
    <property type="protein sequence ID" value="AFI03787.1"/>
    <property type="molecule type" value="Genomic_DNA"/>
</dbReference>
<dbReference type="InterPro" id="IPR045304">
    <property type="entry name" value="LbH_SAT"/>
</dbReference>
<dbReference type="EC" id="2.3.1.30" evidence="7"/>
<dbReference type="InterPro" id="IPR011004">
    <property type="entry name" value="Trimer_LpxA-like_sf"/>
</dbReference>
<evidence type="ECO:0000256" key="6">
    <source>
        <dbReference type="ARBA" id="ARBA00049486"/>
    </source>
</evidence>
<keyword evidence="2" id="KW-0028">Amino-acid biosynthesis</keyword>
<dbReference type="PATRIC" id="fig|182217.3.peg.525"/>
<evidence type="ECO:0000256" key="4">
    <source>
        <dbReference type="ARBA" id="ARBA00022737"/>
    </source>
</evidence>
<dbReference type="GO" id="GO:0009001">
    <property type="term" value="F:serine O-acetyltransferase activity"/>
    <property type="evidence" value="ECO:0007669"/>
    <property type="project" value="UniProtKB-EC"/>
</dbReference>
<gene>
    <name evidence="8" type="ordered locus">HCW_02530</name>
</gene>
<sequence>MIEFSFGVNIVIWSLIKEDLKQPALKDPAFNSKWELLFCYPGLVALILHRIAHALWNKNFKLMARMISGINLFLTKVDIHPGAKVGHRLFIDHAIGVVIGETAVIGDDCLIYQGVTLGGLSLEKTKRHPTLENNVIIGAGAKVLGNITIGQGAKIGANAVILRDIEPNSVAVGIAK</sequence>
<accession>I0ELG8</accession>
<dbReference type="STRING" id="182217.HCW_02530"/>
<dbReference type="NCBIfam" id="TIGR01172">
    <property type="entry name" value="cysE"/>
    <property type="match status" value="1"/>
</dbReference>
<proteinExistence type="inferred from homology"/>
<dbReference type="NCBIfam" id="NF041874">
    <property type="entry name" value="EPS_EpsC"/>
    <property type="match status" value="1"/>
</dbReference>
<protein>
    <recommendedName>
        <fullName evidence="7">Serine acetyltransferase</fullName>
        <ecNumber evidence="7">2.3.1.30</ecNumber>
    </recommendedName>
</protein>
<dbReference type="InterPro" id="IPR005881">
    <property type="entry name" value="Ser_O-AcTrfase"/>
</dbReference>
<evidence type="ECO:0000313" key="8">
    <source>
        <dbReference type="EMBL" id="AFI03787.1"/>
    </source>
</evidence>
<dbReference type="Gene3D" id="1.10.3130.10">
    <property type="entry name" value="serine acetyltransferase, domain 1"/>
    <property type="match status" value="1"/>
</dbReference>
<dbReference type="InterPro" id="IPR001451">
    <property type="entry name" value="Hexapep"/>
</dbReference>
<keyword evidence="5 7" id="KW-0012">Acyltransferase</keyword>
<evidence type="ECO:0000313" key="9">
    <source>
        <dbReference type="Proteomes" id="UP000005010"/>
    </source>
</evidence>
<dbReference type="FunFam" id="2.160.10.10:FF:000007">
    <property type="entry name" value="Serine acetyltransferase"/>
    <property type="match status" value="1"/>
</dbReference>
<dbReference type="Pfam" id="PF00132">
    <property type="entry name" value="Hexapep"/>
    <property type="match status" value="1"/>
</dbReference>
<reference evidence="9" key="1">
    <citation type="submission" date="2012-04" db="EMBL/GenBank/DDBJ databases">
        <title>Complete genome sequence of Helicobacter cetorum strain MIT 00-7128.</title>
        <authorList>
            <person name="Kersulyte D."/>
            <person name="Berg D.E."/>
        </authorList>
    </citation>
    <scope>NUCLEOTIDE SEQUENCE [LARGE SCALE GENOMIC DNA]</scope>
    <source>
        <strain evidence="9">MIT 00-7128</strain>
    </source>
</reference>
<dbReference type="PROSITE" id="PS00101">
    <property type="entry name" value="HEXAPEP_TRANSFERASES"/>
    <property type="match status" value="1"/>
</dbReference>
<comment type="similarity">
    <text evidence="1 7">Belongs to the transferase hexapeptide repeat family.</text>
</comment>
<evidence type="ECO:0000256" key="5">
    <source>
        <dbReference type="ARBA" id="ARBA00023315"/>
    </source>
</evidence>
<dbReference type="HOGENOM" id="CLU_051638_10_1_7"/>
<dbReference type="KEGG" id="hce:HCW_02530"/>
<keyword evidence="4" id="KW-0677">Repeat</keyword>
<evidence type="ECO:0000256" key="3">
    <source>
        <dbReference type="ARBA" id="ARBA00022679"/>
    </source>
</evidence>
<dbReference type="Proteomes" id="UP000005010">
    <property type="component" value="Chromosome"/>
</dbReference>
<dbReference type="PANTHER" id="PTHR42811">
    <property type="entry name" value="SERINE ACETYLTRANSFERASE"/>
    <property type="match status" value="1"/>
</dbReference>
<dbReference type="AlphaFoldDB" id="I0ELG8"/>